<feature type="transmembrane region" description="Helical" evidence="1">
    <location>
        <begin position="6"/>
        <end position="26"/>
    </location>
</feature>
<evidence type="ECO:0008006" key="4">
    <source>
        <dbReference type="Google" id="ProtNLM"/>
    </source>
</evidence>
<evidence type="ECO:0000313" key="3">
    <source>
        <dbReference type="Proteomes" id="UP001597601"/>
    </source>
</evidence>
<organism evidence="2 3">
    <name type="scientific">Mucilaginibacter antarcticus</name>
    <dbReference type="NCBI Taxonomy" id="1855725"/>
    <lineage>
        <taxon>Bacteria</taxon>
        <taxon>Pseudomonadati</taxon>
        <taxon>Bacteroidota</taxon>
        <taxon>Sphingobacteriia</taxon>
        <taxon>Sphingobacteriales</taxon>
        <taxon>Sphingobacteriaceae</taxon>
        <taxon>Mucilaginibacter</taxon>
    </lineage>
</organism>
<feature type="transmembrane region" description="Helical" evidence="1">
    <location>
        <begin position="270"/>
        <end position="288"/>
    </location>
</feature>
<sequence length="501" mass="56217">MKTAAYLKHIDTLIAAILGAIAVYMLTKYSGVGISPDSIMYASTATNMQAHGSLLTYNDTPLVFFPVFYPFFLAVVQFISGVDPFAAGSIINMALFASVILVSGYILERYLVKPRIYKWLILIAVVLSPALLQIYSLLWSETLFILEVMIFLLAYQRYNQRQSTGRLVVITIIAAIACITRYAGITLIGAGGLLLILDNRLIIRYKIKHLLVFGFGSVSLLIANLIVNSINTGLSTGKRLPSITSLTENLHYAGVMFCHWLGFKESLDHFAIIVAALLLLSLAGLLICKFVKSKICNSETIIIAFAFTYGMFMILLATFSRFERLDSRLLSPMFIPLLIGITAWVPDAIQHIQSKTIKYAVSGIGILLMLAFNSNILKTDLQRYDDEKDYGVPGYADDDWNKSPFAAFLRSNKNLLKTGVPVYTNADEAFYLFTGKPSKLLPHRYFKDDVAKFYATTHYYIIWFKAATNVELIEIKEIQKAHQLNKLHDFEDGAIYEYVHK</sequence>
<feature type="transmembrane region" description="Helical" evidence="1">
    <location>
        <begin position="328"/>
        <end position="345"/>
    </location>
</feature>
<keyword evidence="1" id="KW-0812">Transmembrane</keyword>
<dbReference type="RefSeq" id="WP_377123925.1">
    <property type="nucleotide sequence ID" value="NZ_JBHUHN010000001.1"/>
</dbReference>
<gene>
    <name evidence="2" type="ORF">ACFSYC_04380</name>
</gene>
<dbReference type="EMBL" id="JBHUON010000003">
    <property type="protein sequence ID" value="MFD2863917.1"/>
    <property type="molecule type" value="Genomic_DNA"/>
</dbReference>
<reference evidence="3" key="1">
    <citation type="journal article" date="2019" name="Int. J. Syst. Evol. Microbiol.">
        <title>The Global Catalogue of Microorganisms (GCM) 10K type strain sequencing project: providing services to taxonomists for standard genome sequencing and annotation.</title>
        <authorList>
            <consortium name="The Broad Institute Genomics Platform"/>
            <consortium name="The Broad Institute Genome Sequencing Center for Infectious Disease"/>
            <person name="Wu L."/>
            <person name="Ma J."/>
        </authorList>
    </citation>
    <scope>NUCLEOTIDE SEQUENCE [LARGE SCALE GENOMIC DNA]</scope>
    <source>
        <strain evidence="3">KCTC 52232</strain>
    </source>
</reference>
<feature type="transmembrane region" description="Helical" evidence="1">
    <location>
        <begin position="209"/>
        <end position="230"/>
    </location>
</feature>
<accession>A0ABW5XLB8</accession>
<keyword evidence="3" id="KW-1185">Reference proteome</keyword>
<feature type="transmembrane region" description="Helical" evidence="1">
    <location>
        <begin position="62"/>
        <end position="79"/>
    </location>
</feature>
<proteinExistence type="predicted"/>
<evidence type="ECO:0000313" key="2">
    <source>
        <dbReference type="EMBL" id="MFD2863917.1"/>
    </source>
</evidence>
<dbReference type="Proteomes" id="UP001597601">
    <property type="component" value="Unassembled WGS sequence"/>
</dbReference>
<keyword evidence="1" id="KW-1133">Transmembrane helix</keyword>
<feature type="transmembrane region" description="Helical" evidence="1">
    <location>
        <begin position="300"/>
        <end position="322"/>
    </location>
</feature>
<feature type="transmembrane region" description="Helical" evidence="1">
    <location>
        <begin position="357"/>
        <end position="377"/>
    </location>
</feature>
<feature type="transmembrane region" description="Helical" evidence="1">
    <location>
        <begin position="119"/>
        <end position="139"/>
    </location>
</feature>
<evidence type="ECO:0000256" key="1">
    <source>
        <dbReference type="SAM" id="Phobius"/>
    </source>
</evidence>
<keyword evidence="1" id="KW-0472">Membrane</keyword>
<protein>
    <recommendedName>
        <fullName evidence="4">Dolichyl-phosphate-mannose-protein mannosyltransferase</fullName>
    </recommendedName>
</protein>
<comment type="caution">
    <text evidence="2">The sequence shown here is derived from an EMBL/GenBank/DDBJ whole genome shotgun (WGS) entry which is preliminary data.</text>
</comment>
<feature type="transmembrane region" description="Helical" evidence="1">
    <location>
        <begin position="167"/>
        <end position="197"/>
    </location>
</feature>
<name>A0ABW5XLB8_9SPHI</name>
<feature type="transmembrane region" description="Helical" evidence="1">
    <location>
        <begin position="85"/>
        <end position="107"/>
    </location>
</feature>